<protein>
    <submittedName>
        <fullName evidence="2">DUF502 domain-containing protein</fullName>
    </submittedName>
</protein>
<feature type="transmembrane region" description="Helical" evidence="1">
    <location>
        <begin position="54"/>
        <end position="79"/>
    </location>
</feature>
<name>A0A519BIC1_ACIG2</name>
<dbReference type="Proteomes" id="UP000316562">
    <property type="component" value="Unassembled WGS sequence"/>
</dbReference>
<keyword evidence="1" id="KW-0472">Membrane</keyword>
<dbReference type="PANTHER" id="PTHR31876:SF26">
    <property type="entry name" value="PROTEIN LIKE COV 2"/>
    <property type="match status" value="1"/>
</dbReference>
<dbReference type="AlphaFoldDB" id="A0A519BIC1"/>
<evidence type="ECO:0000313" key="3">
    <source>
        <dbReference type="Proteomes" id="UP000316562"/>
    </source>
</evidence>
<proteinExistence type="predicted"/>
<dbReference type="EMBL" id="SGBC01000001">
    <property type="protein sequence ID" value="RZD17002.1"/>
    <property type="molecule type" value="Genomic_DNA"/>
</dbReference>
<accession>A0A519BIC1</accession>
<reference evidence="2 3" key="1">
    <citation type="journal article" date="2019" name="ISME J.">
        <title>Insights into ecological role of a new deltaproteobacterial order Candidatus Acidulodesulfobacterales by metagenomics and metatranscriptomics.</title>
        <authorList>
            <person name="Tan S."/>
            <person name="Liu J."/>
            <person name="Fang Y."/>
            <person name="Hedlund B.P."/>
            <person name="Lian Z.H."/>
            <person name="Huang L.Y."/>
            <person name="Li J.T."/>
            <person name="Huang L.N."/>
            <person name="Li W.J."/>
            <person name="Jiang H.C."/>
            <person name="Dong H.L."/>
            <person name="Shu W.S."/>
        </authorList>
    </citation>
    <scope>NUCLEOTIDE SEQUENCE [LARGE SCALE GENOMIC DNA]</scope>
    <source>
        <strain evidence="2">AP2</strain>
    </source>
</reference>
<feature type="transmembrane region" description="Helical" evidence="1">
    <location>
        <begin position="12"/>
        <end position="34"/>
    </location>
</feature>
<keyword evidence="1" id="KW-1133">Transmembrane helix</keyword>
<sequence length="201" mass="23233">MSSKFSVNLKRRFLAGLTIIIPLLVIIFVIKWLLEEINKLFNPFSLVVDHYFHVYIPDIGLIPFIIIIFIFGFLVTNVIGKNVIDFFEKGILKIPLVNLLYKSTKQWVDIFSSDKASFKKFILVRYQNNKFVYGFLTSETSIGTKENSDLYYVVYIPTNHLYIGFNMIAKKEDIIETNITIENGIQIILSAGISFPNFIEI</sequence>
<dbReference type="Pfam" id="PF04367">
    <property type="entry name" value="DUF502"/>
    <property type="match status" value="1"/>
</dbReference>
<evidence type="ECO:0000313" key="2">
    <source>
        <dbReference type="EMBL" id="RZD17002.1"/>
    </source>
</evidence>
<keyword evidence="1" id="KW-0812">Transmembrane</keyword>
<dbReference type="InterPro" id="IPR007462">
    <property type="entry name" value="COV1-like"/>
</dbReference>
<comment type="caution">
    <text evidence="2">The sequence shown here is derived from an EMBL/GenBank/DDBJ whole genome shotgun (WGS) entry which is preliminary data.</text>
</comment>
<dbReference type="PANTHER" id="PTHR31876">
    <property type="entry name" value="COV-LIKE PROTEIN 1"/>
    <property type="match status" value="1"/>
</dbReference>
<gene>
    <name evidence="2" type="ORF">EVJ46_01835</name>
</gene>
<organism evidence="2 3">
    <name type="scientific">Acididesulfobacter guangdongensis</name>
    <dbReference type="NCBI Taxonomy" id="2597225"/>
    <lineage>
        <taxon>Bacteria</taxon>
        <taxon>Deltaproteobacteria</taxon>
        <taxon>Candidatus Acidulodesulfobacterales</taxon>
        <taxon>Candidatus Acididesulfobacter</taxon>
    </lineage>
</organism>
<evidence type="ECO:0000256" key="1">
    <source>
        <dbReference type="SAM" id="Phobius"/>
    </source>
</evidence>